<sequence length="183" mass="21268">MEYYLIKADTDYTDVPVVESWFDRIDVRDMKRARASRLPERELLFLQGNPHTTFTDILFRPFLLVSEKMQEVITLYEPDTIFKEIVLLDTVNQLAELYFCPVLHKVDCLTEQSEFNLDRSVIKKAIINVSKTGDKSVFLLAGVQGFQAVGRLDFIESLLRRDIRGLTLTPIETIDEVMAMEWK</sequence>
<feature type="domain" description="Immunity MXAN-0049 protein" evidence="1">
    <location>
        <begin position="48"/>
        <end position="129"/>
    </location>
</feature>
<comment type="caution">
    <text evidence="2">The sequence shown here is derived from an EMBL/GenBank/DDBJ whole genome shotgun (WGS) entry which is preliminary data.</text>
</comment>
<dbReference type="Proteomes" id="UP000260680">
    <property type="component" value="Unassembled WGS sequence"/>
</dbReference>
<dbReference type="OrthoDB" id="2086300at2"/>
<gene>
    <name evidence="2" type="ORF">DS742_07375</name>
</gene>
<dbReference type="AlphaFoldDB" id="A0A3E2NEZ2"/>
<protein>
    <recommendedName>
        <fullName evidence="1">Immunity MXAN-0049 protein domain-containing protein</fullName>
    </recommendedName>
</protein>
<dbReference type="Pfam" id="PF07791">
    <property type="entry name" value="Imm11"/>
    <property type="match status" value="1"/>
</dbReference>
<evidence type="ECO:0000313" key="2">
    <source>
        <dbReference type="EMBL" id="RFZ79587.1"/>
    </source>
</evidence>
<accession>A0A3E2NEZ2</accession>
<dbReference type="InterPro" id="IPR012433">
    <property type="entry name" value="Imm11"/>
</dbReference>
<name>A0A3E2NEZ2_9FIRM</name>
<dbReference type="EMBL" id="QOHO01000021">
    <property type="protein sequence ID" value="RFZ79587.1"/>
    <property type="molecule type" value="Genomic_DNA"/>
</dbReference>
<organism evidence="2 3">
    <name type="scientific">Lacrimispora amygdalina</name>
    <dbReference type="NCBI Taxonomy" id="253257"/>
    <lineage>
        <taxon>Bacteria</taxon>
        <taxon>Bacillati</taxon>
        <taxon>Bacillota</taxon>
        <taxon>Clostridia</taxon>
        <taxon>Lachnospirales</taxon>
        <taxon>Lachnospiraceae</taxon>
        <taxon>Lacrimispora</taxon>
    </lineage>
</organism>
<evidence type="ECO:0000259" key="1">
    <source>
        <dbReference type="Pfam" id="PF07791"/>
    </source>
</evidence>
<reference evidence="2 3" key="1">
    <citation type="submission" date="2018-07" db="EMBL/GenBank/DDBJ databases">
        <title>New species, Clostridium PI-S10-A1B.</title>
        <authorList>
            <person name="Krishna G."/>
            <person name="Summeta K."/>
            <person name="Shikha S."/>
            <person name="Prabhu P.B."/>
            <person name="Suresh K."/>
        </authorList>
    </citation>
    <scope>NUCLEOTIDE SEQUENCE [LARGE SCALE GENOMIC DNA]</scope>
    <source>
        <strain evidence="2 3">PI-S10-A1B</strain>
    </source>
</reference>
<dbReference type="RefSeq" id="WP_117416351.1">
    <property type="nucleotide sequence ID" value="NZ_QOHO01000021.1"/>
</dbReference>
<proteinExistence type="predicted"/>
<evidence type="ECO:0000313" key="3">
    <source>
        <dbReference type="Proteomes" id="UP000260680"/>
    </source>
</evidence>